<keyword evidence="4" id="KW-1185">Reference proteome</keyword>
<dbReference type="AlphaFoldDB" id="A0A5J5BBS3"/>
<feature type="domain" description="HAT C-terminal dimerisation" evidence="2">
    <location>
        <begin position="506"/>
        <end position="577"/>
    </location>
</feature>
<dbReference type="InterPro" id="IPR007021">
    <property type="entry name" value="DUF659"/>
</dbReference>
<dbReference type="SUPFAM" id="SSF53098">
    <property type="entry name" value="Ribonuclease H-like"/>
    <property type="match status" value="1"/>
</dbReference>
<protein>
    <recommendedName>
        <fullName evidence="5">DUF659 domain-containing protein</fullName>
    </recommendedName>
</protein>
<accession>A0A5J5BBS3</accession>
<evidence type="ECO:0000313" key="4">
    <source>
        <dbReference type="Proteomes" id="UP000325577"/>
    </source>
</evidence>
<evidence type="ECO:0008006" key="5">
    <source>
        <dbReference type="Google" id="ProtNLM"/>
    </source>
</evidence>
<sequence length="647" mass="73383">MELVKSKLLEKKRGNLSKEVGELYHPNLPWKRNWCSYSNDVSPNTLETTQTAGVGSKKRVKVDSISENCVTESVSFPNRRIVSQGIEDSSLWQAKKCIGRFFYENGIDFSAAKSPSFQRIINSTVGCGVSGYKIPSCQELKGWILQDEMKEMQQYVKEIRNSWAKTGCSILLDGWIDEKGRDLINILVDCPQGPIYLRSSDVSAIIGDVDALKAMFDEVIEEVGVKNVVQIITYSTSAYMETVGKQLMEKHRTFFWTVSASHCIGLMLEKMGMMDHINGILEKAKTITKFIHSHAAVLKLVRYHTNGYNLVKPSKIRSAMPFSTLENIVSEKENLKKVFISTEWNTSTWASSREGKRVADLVADHSFWTRAKMVLKATIPLVSVLDLINDGDRPQLGYIYETIDQAKETIKEEFNNKKAQYMPFWRAIDEIWNNHLHSPLHSAGYFLNPSLFYSSDFFTDAEVASGLLCCIVRMVEDKHVQDLVSLQVDEYRAAKGAFGQGSAIDRRSNIPPALWWSFYGGQCPELQRLAIRILSQTCNGASKYKLKRSLAEKLLTEGRNCIEQQRLSDLAFIHYNLQLQNFRLGVSADIVDEEIDPMDDWVVDEAQEILSHNDEPTWIDLDCGDTTTNRGVVYEAPPSFHPKEEAR</sequence>
<dbReference type="PANTHER" id="PTHR32166">
    <property type="entry name" value="OSJNBA0013A04.12 PROTEIN"/>
    <property type="match status" value="1"/>
</dbReference>
<dbReference type="InterPro" id="IPR008906">
    <property type="entry name" value="HATC_C_dom"/>
</dbReference>
<proteinExistence type="predicted"/>
<evidence type="ECO:0000259" key="1">
    <source>
        <dbReference type="Pfam" id="PF04937"/>
    </source>
</evidence>
<dbReference type="OrthoDB" id="1741262at2759"/>
<dbReference type="InterPro" id="IPR012337">
    <property type="entry name" value="RNaseH-like_sf"/>
</dbReference>
<dbReference type="GO" id="GO:0046983">
    <property type="term" value="F:protein dimerization activity"/>
    <property type="evidence" value="ECO:0007669"/>
    <property type="project" value="InterPro"/>
</dbReference>
<feature type="domain" description="DUF659" evidence="1">
    <location>
        <begin position="135"/>
        <end position="287"/>
    </location>
</feature>
<reference evidence="3 4" key="1">
    <citation type="submission" date="2019-09" db="EMBL/GenBank/DDBJ databases">
        <title>A chromosome-level genome assembly of the Chinese tupelo Nyssa sinensis.</title>
        <authorList>
            <person name="Yang X."/>
            <person name="Kang M."/>
            <person name="Yang Y."/>
            <person name="Xiong H."/>
            <person name="Wang M."/>
            <person name="Zhang Z."/>
            <person name="Wang Z."/>
            <person name="Wu H."/>
            <person name="Ma T."/>
            <person name="Liu J."/>
            <person name="Xi Z."/>
        </authorList>
    </citation>
    <scope>NUCLEOTIDE SEQUENCE [LARGE SCALE GENOMIC DNA]</scope>
    <source>
        <strain evidence="3">J267</strain>
        <tissue evidence="3">Leaf</tissue>
    </source>
</reference>
<dbReference type="Pfam" id="PF04937">
    <property type="entry name" value="DUF659"/>
    <property type="match status" value="1"/>
</dbReference>
<dbReference type="EMBL" id="CM018036">
    <property type="protein sequence ID" value="KAA8540159.1"/>
    <property type="molecule type" value="Genomic_DNA"/>
</dbReference>
<organism evidence="3 4">
    <name type="scientific">Nyssa sinensis</name>
    <dbReference type="NCBI Taxonomy" id="561372"/>
    <lineage>
        <taxon>Eukaryota</taxon>
        <taxon>Viridiplantae</taxon>
        <taxon>Streptophyta</taxon>
        <taxon>Embryophyta</taxon>
        <taxon>Tracheophyta</taxon>
        <taxon>Spermatophyta</taxon>
        <taxon>Magnoliopsida</taxon>
        <taxon>eudicotyledons</taxon>
        <taxon>Gunneridae</taxon>
        <taxon>Pentapetalae</taxon>
        <taxon>asterids</taxon>
        <taxon>Cornales</taxon>
        <taxon>Nyssaceae</taxon>
        <taxon>Nyssa</taxon>
    </lineage>
</organism>
<gene>
    <name evidence="3" type="ORF">F0562_024278</name>
</gene>
<dbReference type="PANTHER" id="PTHR32166:SF63">
    <property type="entry name" value="HAT TRANSPOSON SUPERFAMILY PROTEIN"/>
    <property type="match status" value="1"/>
</dbReference>
<evidence type="ECO:0000313" key="3">
    <source>
        <dbReference type="EMBL" id="KAA8540159.1"/>
    </source>
</evidence>
<name>A0A5J5BBS3_9ASTE</name>
<evidence type="ECO:0000259" key="2">
    <source>
        <dbReference type="Pfam" id="PF05699"/>
    </source>
</evidence>
<dbReference type="Pfam" id="PF05699">
    <property type="entry name" value="Dimer_Tnp_hAT"/>
    <property type="match status" value="1"/>
</dbReference>
<dbReference type="Proteomes" id="UP000325577">
    <property type="component" value="Linkage Group LG13"/>
</dbReference>